<dbReference type="Proteomes" id="UP000249524">
    <property type="component" value="Unassembled WGS sequence"/>
</dbReference>
<name>A0A328BHI0_9CAUL</name>
<keyword evidence="2" id="KW-1185">Reference proteome</keyword>
<comment type="caution">
    <text evidence="1">The sequence shown here is derived from an EMBL/GenBank/DDBJ whole genome shotgun (WGS) entry which is preliminary data.</text>
</comment>
<organism evidence="1 2">
    <name type="scientific">Phenylobacterium kunshanense</name>
    <dbReference type="NCBI Taxonomy" id="1445034"/>
    <lineage>
        <taxon>Bacteria</taxon>
        <taxon>Pseudomonadati</taxon>
        <taxon>Pseudomonadota</taxon>
        <taxon>Alphaproteobacteria</taxon>
        <taxon>Caulobacterales</taxon>
        <taxon>Caulobacteraceae</taxon>
        <taxon>Phenylobacterium</taxon>
    </lineage>
</organism>
<dbReference type="InterPro" id="IPR047937">
    <property type="entry name" value="Eex_IncN-like"/>
</dbReference>
<evidence type="ECO:0000313" key="2">
    <source>
        <dbReference type="Proteomes" id="UP000249524"/>
    </source>
</evidence>
<proteinExistence type="predicted"/>
<dbReference type="RefSeq" id="WP_111275716.1">
    <property type="nucleotide sequence ID" value="NZ_QFYS01000003.1"/>
</dbReference>
<protein>
    <recommendedName>
        <fullName evidence="3">EexN family lipoprotein</fullName>
    </recommendedName>
</protein>
<gene>
    <name evidence="1" type="ORF">DJ019_09180</name>
</gene>
<dbReference type="NCBIfam" id="NF033894">
    <property type="entry name" value="Eex_IncN"/>
    <property type="match status" value="1"/>
</dbReference>
<sequence length="72" mass="7843">MKRIFAAALCLAGCQAEPRSVSYFEAHPEDAQRVVTACKDGTHRGGECESARAGLAAIEADKRLKLFKKSFE</sequence>
<dbReference type="AlphaFoldDB" id="A0A328BHI0"/>
<dbReference type="EMBL" id="QFYS01000003">
    <property type="protein sequence ID" value="RAK66407.1"/>
    <property type="molecule type" value="Genomic_DNA"/>
</dbReference>
<evidence type="ECO:0008006" key="3">
    <source>
        <dbReference type="Google" id="ProtNLM"/>
    </source>
</evidence>
<dbReference type="OrthoDB" id="7472464at2"/>
<accession>A0A328BHI0</accession>
<reference evidence="1 2" key="1">
    <citation type="submission" date="2018-05" db="EMBL/GenBank/DDBJ databases">
        <authorList>
            <person name="Lanie J.A."/>
            <person name="Ng W.-L."/>
            <person name="Kazmierczak K.M."/>
            <person name="Andrzejewski T.M."/>
            <person name="Davidsen T.M."/>
            <person name="Wayne K.J."/>
            <person name="Tettelin H."/>
            <person name="Glass J.I."/>
            <person name="Rusch D."/>
            <person name="Podicherti R."/>
            <person name="Tsui H.-C.T."/>
            <person name="Winkler M.E."/>
        </authorList>
    </citation>
    <scope>NUCLEOTIDE SEQUENCE [LARGE SCALE GENOMIC DNA]</scope>
    <source>
        <strain evidence="1 2">BUT-10</strain>
    </source>
</reference>
<evidence type="ECO:0000313" key="1">
    <source>
        <dbReference type="EMBL" id="RAK66407.1"/>
    </source>
</evidence>